<comment type="function">
    <text evidence="5">ATP-dependent carboxylate-amine ligase which exhibits weak glutamate--cysteine ligase activity.</text>
</comment>
<keyword evidence="1 5" id="KW-0436">Ligase</keyword>
<keyword evidence="3 5" id="KW-0067">ATP-binding</keyword>
<keyword evidence="2 5" id="KW-0547">Nucleotide-binding</keyword>
<gene>
    <name evidence="7" type="ORF">BJ978_001103</name>
</gene>
<dbReference type="OrthoDB" id="9769628at2"/>
<feature type="compositionally biased region" description="Polar residues" evidence="6">
    <location>
        <begin position="1"/>
        <end position="13"/>
    </location>
</feature>
<accession>A0A9X2H428</accession>
<feature type="region of interest" description="Disordered" evidence="6">
    <location>
        <begin position="1"/>
        <end position="20"/>
    </location>
</feature>
<keyword evidence="8" id="KW-1185">Reference proteome</keyword>
<evidence type="ECO:0000256" key="1">
    <source>
        <dbReference type="ARBA" id="ARBA00022598"/>
    </source>
</evidence>
<dbReference type="EMBL" id="JAMZDY010000001">
    <property type="protein sequence ID" value="MCP2370427.1"/>
    <property type="molecule type" value="Genomic_DNA"/>
</dbReference>
<dbReference type="EC" id="6.3.2.2" evidence="5"/>
<dbReference type="InterPro" id="IPR011793">
    <property type="entry name" value="YbdK"/>
</dbReference>
<dbReference type="InterPro" id="IPR050141">
    <property type="entry name" value="GCL_type2/YbdK_subfam"/>
</dbReference>
<dbReference type="Pfam" id="PF04107">
    <property type="entry name" value="GCS2"/>
    <property type="match status" value="1"/>
</dbReference>
<evidence type="ECO:0000313" key="7">
    <source>
        <dbReference type="EMBL" id="MCP2370427.1"/>
    </source>
</evidence>
<dbReference type="PANTHER" id="PTHR36510">
    <property type="entry name" value="GLUTAMATE--CYSTEINE LIGASE 2-RELATED"/>
    <property type="match status" value="1"/>
</dbReference>
<dbReference type="PANTHER" id="PTHR36510:SF1">
    <property type="entry name" value="GLUTAMATE--CYSTEINE LIGASE 2-RELATED"/>
    <property type="match status" value="1"/>
</dbReference>
<comment type="caution">
    <text evidence="7">The sequence shown here is derived from an EMBL/GenBank/DDBJ whole genome shotgun (WGS) entry which is preliminary data.</text>
</comment>
<dbReference type="RefSeq" id="WP_156998414.1">
    <property type="nucleotide sequence ID" value="NZ_JAMZDY010000001.1"/>
</dbReference>
<comment type="similarity">
    <text evidence="5">Belongs to the glutamate--cysteine ligase type 2 family. YbdK subfamily.</text>
</comment>
<dbReference type="InterPro" id="IPR006336">
    <property type="entry name" value="GCS2"/>
</dbReference>
<dbReference type="SUPFAM" id="SSF55931">
    <property type="entry name" value="Glutamine synthetase/guanido kinase"/>
    <property type="match status" value="1"/>
</dbReference>
<sequence>MPTSESSVPNATGPSAPDGSTFGIEEEFVLLEPDSLRPVARGGEALAALKPAFEAATTEFLASQLEIATGICRTGDEALGQLEAFRAALADVAAGLGVVAASTGTPYEVERAPEVTRAARYEHIRDDIAAMIDDHQVCGMHVHIGIADAAERVRVLNGLRAWMPMLTALAANSPFWHGEDTGFASWRTVVMRRWTTAGIPSPFADVDDYDHRIRDLVGIGATRDKPLVAWTLRLSHHLPTIELRFADAQLAAQDSVALALLCRRIVRGILHGVHRTDDVDGRFAPEVLDAAVWEAARHGLDSAVPDPVRGVMASVAEAVDSALGMRDDDDGCPAAVAGLLVRGTGADRQRAAHAERGIAGVRQCVTASVDGPAHRLAG</sequence>
<evidence type="ECO:0000256" key="5">
    <source>
        <dbReference type="HAMAP-Rule" id="MF_01609"/>
    </source>
</evidence>
<dbReference type="AlphaFoldDB" id="A0A9X2H428"/>
<evidence type="ECO:0000256" key="6">
    <source>
        <dbReference type="SAM" id="MobiDB-lite"/>
    </source>
</evidence>
<dbReference type="GO" id="GO:0005524">
    <property type="term" value="F:ATP binding"/>
    <property type="evidence" value="ECO:0007669"/>
    <property type="project" value="UniProtKB-KW"/>
</dbReference>
<evidence type="ECO:0000256" key="3">
    <source>
        <dbReference type="ARBA" id="ARBA00022840"/>
    </source>
</evidence>
<protein>
    <recommendedName>
        <fullName evidence="5">Putative glutamate--cysteine ligase 2</fullName>
        <ecNumber evidence="5">6.3.2.2</ecNumber>
    </recommendedName>
    <alternativeName>
        <fullName evidence="5">Gamma-glutamylcysteine synthetase 2</fullName>
        <shortName evidence="5">GCS 2</shortName>
        <shortName evidence="5">Gamma-GCS 2</shortName>
    </alternativeName>
</protein>
<dbReference type="NCBIfam" id="TIGR02050">
    <property type="entry name" value="gshA_cyan_rel"/>
    <property type="match status" value="1"/>
</dbReference>
<reference evidence="7" key="1">
    <citation type="submission" date="2022-06" db="EMBL/GenBank/DDBJ databases">
        <title>Sequencing the genomes of 1000 actinobacteria strains.</title>
        <authorList>
            <person name="Klenk H.-P."/>
        </authorList>
    </citation>
    <scope>NUCLEOTIDE SEQUENCE</scope>
    <source>
        <strain evidence="7">DSM 22016</strain>
    </source>
</reference>
<dbReference type="GO" id="GO:0004357">
    <property type="term" value="F:glutamate-cysteine ligase activity"/>
    <property type="evidence" value="ECO:0007669"/>
    <property type="project" value="UniProtKB-EC"/>
</dbReference>
<evidence type="ECO:0000256" key="4">
    <source>
        <dbReference type="ARBA" id="ARBA00048819"/>
    </source>
</evidence>
<dbReference type="Proteomes" id="UP001139722">
    <property type="component" value="Unassembled WGS sequence"/>
</dbReference>
<dbReference type="Gene3D" id="3.30.590.20">
    <property type="match status" value="1"/>
</dbReference>
<evidence type="ECO:0000313" key="8">
    <source>
        <dbReference type="Proteomes" id="UP001139722"/>
    </source>
</evidence>
<dbReference type="GO" id="GO:0042398">
    <property type="term" value="P:modified amino acid biosynthetic process"/>
    <property type="evidence" value="ECO:0007669"/>
    <property type="project" value="InterPro"/>
</dbReference>
<dbReference type="HAMAP" id="MF_01609">
    <property type="entry name" value="Glu_cys_ligase_2"/>
    <property type="match status" value="1"/>
</dbReference>
<proteinExistence type="inferred from homology"/>
<evidence type="ECO:0000256" key="2">
    <source>
        <dbReference type="ARBA" id="ARBA00022741"/>
    </source>
</evidence>
<comment type="catalytic activity">
    <reaction evidence="4 5">
        <text>L-cysteine + L-glutamate + ATP = gamma-L-glutamyl-L-cysteine + ADP + phosphate + H(+)</text>
        <dbReference type="Rhea" id="RHEA:13285"/>
        <dbReference type="ChEBI" id="CHEBI:15378"/>
        <dbReference type="ChEBI" id="CHEBI:29985"/>
        <dbReference type="ChEBI" id="CHEBI:30616"/>
        <dbReference type="ChEBI" id="CHEBI:35235"/>
        <dbReference type="ChEBI" id="CHEBI:43474"/>
        <dbReference type="ChEBI" id="CHEBI:58173"/>
        <dbReference type="ChEBI" id="CHEBI:456216"/>
        <dbReference type="EC" id="6.3.2.2"/>
    </reaction>
</comment>
<dbReference type="InterPro" id="IPR014746">
    <property type="entry name" value="Gln_synth/guanido_kin_cat_dom"/>
</dbReference>
<name>A0A9X2H428_9MICO</name>
<organism evidence="7 8">
    <name type="scientific">Agromyces terreus</name>
    <dbReference type="NCBI Taxonomy" id="424795"/>
    <lineage>
        <taxon>Bacteria</taxon>
        <taxon>Bacillati</taxon>
        <taxon>Actinomycetota</taxon>
        <taxon>Actinomycetes</taxon>
        <taxon>Micrococcales</taxon>
        <taxon>Microbacteriaceae</taxon>
        <taxon>Agromyces</taxon>
    </lineage>
</organism>